<organism evidence="7 8">
    <name type="scientific">Romanomermis culicivorax</name>
    <name type="common">Nematode worm</name>
    <dbReference type="NCBI Taxonomy" id="13658"/>
    <lineage>
        <taxon>Eukaryota</taxon>
        <taxon>Metazoa</taxon>
        <taxon>Ecdysozoa</taxon>
        <taxon>Nematoda</taxon>
        <taxon>Enoplea</taxon>
        <taxon>Dorylaimia</taxon>
        <taxon>Mermithida</taxon>
        <taxon>Mermithoidea</taxon>
        <taxon>Mermithidae</taxon>
        <taxon>Romanomermis</taxon>
    </lineage>
</organism>
<dbReference type="WBParaSite" id="nRc.2.0.1.t38869-RA">
    <property type="protein sequence ID" value="nRc.2.0.1.t38869-RA"/>
    <property type="gene ID" value="nRc.2.0.1.g38869"/>
</dbReference>
<keyword evidence="5" id="KW-0009">Actin-binding</keyword>
<feature type="coiled-coil region" evidence="6">
    <location>
        <begin position="97"/>
        <end position="149"/>
    </location>
</feature>
<evidence type="ECO:0000313" key="7">
    <source>
        <dbReference type="Proteomes" id="UP000887565"/>
    </source>
</evidence>
<evidence type="ECO:0000256" key="1">
    <source>
        <dbReference type="ARBA" id="ARBA00004496"/>
    </source>
</evidence>
<evidence type="ECO:0000256" key="2">
    <source>
        <dbReference type="ARBA" id="ARBA00008376"/>
    </source>
</evidence>
<sequence length="283" mass="30931">GDSPQAVGLARGIGEKLKELVGAKDRPGLLHAAISRLERSGAVQPAHTVAGRIEQALAWLDNLNVDDKGLGHHAIKLVTEEGRKIADQCHGPEKYRLNQLCDDIDRLAMQLADLQRRGLGDSPQAKDIADQLRQKLHELRDLMSKALTDRVVEDFADITTPLKQFTDAALAPEGAPDRELNFQDKAQNLEAHSTRCAQTGRMVASGGPCKNKKTVEALCDAANQVSNMTPQIINAGKIRLHHPTSKSADEHFENLRRQFADALQRLRALVDEAINAGDFVKAS</sequence>
<evidence type="ECO:0000256" key="6">
    <source>
        <dbReference type="SAM" id="Coils"/>
    </source>
</evidence>
<protein>
    <recommendedName>
        <fullName evidence="3">Vinculin</fullName>
    </recommendedName>
</protein>
<proteinExistence type="inferred from homology"/>
<dbReference type="AlphaFoldDB" id="A0A915KJD2"/>
<dbReference type="Pfam" id="PF01044">
    <property type="entry name" value="Vinculin"/>
    <property type="match status" value="1"/>
</dbReference>
<comment type="similarity">
    <text evidence="2">Belongs to the vinculin/alpha-catenin family.</text>
</comment>
<dbReference type="GO" id="GO:0051015">
    <property type="term" value="F:actin filament binding"/>
    <property type="evidence" value="ECO:0007669"/>
    <property type="project" value="InterPro"/>
</dbReference>
<dbReference type="GO" id="GO:0005737">
    <property type="term" value="C:cytoplasm"/>
    <property type="evidence" value="ECO:0007669"/>
    <property type="project" value="UniProtKB-SubCell"/>
</dbReference>
<evidence type="ECO:0000313" key="8">
    <source>
        <dbReference type="WBParaSite" id="nRc.2.0.1.t38869-RA"/>
    </source>
</evidence>
<dbReference type="InterPro" id="IPR036723">
    <property type="entry name" value="Alpha-catenin/vinculin-like_sf"/>
</dbReference>
<dbReference type="InterPro" id="IPR006077">
    <property type="entry name" value="Vinculin/catenin"/>
</dbReference>
<evidence type="ECO:0000256" key="5">
    <source>
        <dbReference type="ARBA" id="ARBA00023203"/>
    </source>
</evidence>
<dbReference type="SUPFAM" id="SSF47220">
    <property type="entry name" value="alpha-catenin/vinculin-like"/>
    <property type="match status" value="2"/>
</dbReference>
<dbReference type="GO" id="GO:0071944">
    <property type="term" value="C:cell periphery"/>
    <property type="evidence" value="ECO:0007669"/>
    <property type="project" value="UniProtKB-ARBA"/>
</dbReference>
<dbReference type="Gene3D" id="1.20.120.810">
    <property type="entry name" value="Vinculin, Vh2 four-helix bundle"/>
    <property type="match status" value="1"/>
</dbReference>
<reference evidence="8" key="1">
    <citation type="submission" date="2022-11" db="UniProtKB">
        <authorList>
            <consortium name="WormBaseParasite"/>
        </authorList>
    </citation>
    <scope>IDENTIFICATION</scope>
</reference>
<keyword evidence="7" id="KW-1185">Reference proteome</keyword>
<name>A0A915KJD2_ROMCU</name>
<dbReference type="InterPro" id="IPR017997">
    <property type="entry name" value="Vinculin"/>
</dbReference>
<keyword evidence="4" id="KW-0963">Cytoplasm</keyword>
<dbReference type="PANTHER" id="PTHR46180">
    <property type="entry name" value="VINCULIN"/>
    <property type="match status" value="1"/>
</dbReference>
<comment type="subcellular location">
    <subcellularLocation>
        <location evidence="1">Cytoplasm</location>
    </subcellularLocation>
</comment>
<dbReference type="Proteomes" id="UP000887565">
    <property type="component" value="Unplaced"/>
</dbReference>
<keyword evidence="6" id="KW-0175">Coiled coil</keyword>
<evidence type="ECO:0000256" key="4">
    <source>
        <dbReference type="ARBA" id="ARBA00022490"/>
    </source>
</evidence>
<accession>A0A915KJD2</accession>
<dbReference type="GO" id="GO:0007155">
    <property type="term" value="P:cell adhesion"/>
    <property type="evidence" value="ECO:0007669"/>
    <property type="project" value="InterPro"/>
</dbReference>
<evidence type="ECO:0000256" key="3">
    <source>
        <dbReference type="ARBA" id="ARBA00014125"/>
    </source>
</evidence>